<protein>
    <recommendedName>
        <fullName evidence="4">Mandelate racemase/muconate lactonizing enzyme C-terminal domain-containing protein</fullName>
    </recommendedName>
</protein>
<dbReference type="PANTHER" id="PTHR13794">
    <property type="entry name" value="ENOLASE SUPERFAMILY, MANDELATE RACEMASE"/>
    <property type="match status" value="1"/>
</dbReference>
<organism evidence="5">
    <name type="scientific">marine sediment metagenome</name>
    <dbReference type="NCBI Taxonomy" id="412755"/>
    <lineage>
        <taxon>unclassified sequences</taxon>
        <taxon>metagenomes</taxon>
        <taxon>ecological metagenomes</taxon>
    </lineage>
</organism>
<dbReference type="AlphaFoldDB" id="A0A0F9W275"/>
<dbReference type="GO" id="GO:0000287">
    <property type="term" value="F:magnesium ion binding"/>
    <property type="evidence" value="ECO:0007669"/>
    <property type="project" value="TreeGrafter"/>
</dbReference>
<dbReference type="SFLD" id="SFLDS00001">
    <property type="entry name" value="Enolase"/>
    <property type="match status" value="1"/>
</dbReference>
<dbReference type="InterPro" id="IPR036849">
    <property type="entry name" value="Enolase-like_C_sf"/>
</dbReference>
<dbReference type="CDD" id="cd03316">
    <property type="entry name" value="MR_like"/>
    <property type="match status" value="1"/>
</dbReference>
<feature type="domain" description="Mandelate racemase/muconate lactonizing enzyme C-terminal" evidence="4">
    <location>
        <begin position="141"/>
        <end position="241"/>
    </location>
</feature>
<dbReference type="SMART" id="SM00922">
    <property type="entry name" value="MR_MLE"/>
    <property type="match status" value="1"/>
</dbReference>
<dbReference type="GO" id="GO:0016836">
    <property type="term" value="F:hydro-lyase activity"/>
    <property type="evidence" value="ECO:0007669"/>
    <property type="project" value="TreeGrafter"/>
</dbReference>
<dbReference type="PROSITE" id="PS00909">
    <property type="entry name" value="MR_MLE_2"/>
    <property type="match status" value="1"/>
</dbReference>
<name>A0A0F9W275_9ZZZZ</name>
<gene>
    <name evidence="5" type="ORF">LCGC14_0029640</name>
</gene>
<dbReference type="GO" id="GO:0016052">
    <property type="term" value="P:carbohydrate catabolic process"/>
    <property type="evidence" value="ECO:0007669"/>
    <property type="project" value="TreeGrafter"/>
</dbReference>
<dbReference type="Gene3D" id="3.30.390.10">
    <property type="entry name" value="Enolase-like, N-terminal domain"/>
    <property type="match status" value="1"/>
</dbReference>
<evidence type="ECO:0000313" key="5">
    <source>
        <dbReference type="EMBL" id="KKO10425.1"/>
    </source>
</evidence>
<comment type="caution">
    <text evidence="5">The sequence shown here is derived from an EMBL/GenBank/DDBJ whole genome shotgun (WGS) entry which is preliminary data.</text>
</comment>
<dbReference type="InterPro" id="IPR046945">
    <property type="entry name" value="RHMD-like"/>
</dbReference>
<dbReference type="Gene3D" id="3.20.20.120">
    <property type="entry name" value="Enolase-like C-terminal domain"/>
    <property type="match status" value="1"/>
</dbReference>
<comment type="cofactor">
    <cofactor evidence="1">
        <name>Mg(2+)</name>
        <dbReference type="ChEBI" id="CHEBI:18420"/>
    </cofactor>
</comment>
<dbReference type="InterPro" id="IPR029017">
    <property type="entry name" value="Enolase-like_N"/>
</dbReference>
<sequence>MIITGITATVHYHDVQVPGVDESVERRIFVYVEVFTDEGLNGFGLTGAMLPWAVKSCIDHHLAPALIGRNALHREAIHSHIWHHLNTRGYTGVISNALSAIDIALWDLAGKRTEQSIHELLGGYRDWAPTYATFGYPSLDDDQLVAQANRFIADGHRILKMVVGGNPNRSWQDDARRVQLVRDAIGEDVGLIIDANCRFDPVEARYLAMAVEPCNLLWLEEPLHVNDVEALRDLRANVRVPIAVGQMEGHRFRYRDLIASRAVDIIQPNVIYNGGFTESLKVAHMAQAFNMPMSNGGGWPIFNMHLLCGVMNGGAVEFHYGIWQVGKHFFTGTPDPVEGIMRVSGLPGLGFTPKQDALAAARVDEPRQLLSASHDAHGYRTGA</sequence>
<dbReference type="PROSITE" id="PS00908">
    <property type="entry name" value="MR_MLE_1"/>
    <property type="match status" value="1"/>
</dbReference>
<dbReference type="InterPro" id="IPR013342">
    <property type="entry name" value="Mandelate_racemase_C"/>
</dbReference>
<dbReference type="Pfam" id="PF13378">
    <property type="entry name" value="MR_MLE_C"/>
    <property type="match status" value="1"/>
</dbReference>
<keyword evidence="2" id="KW-0479">Metal-binding</keyword>
<reference evidence="5" key="1">
    <citation type="journal article" date="2015" name="Nature">
        <title>Complex archaea that bridge the gap between prokaryotes and eukaryotes.</title>
        <authorList>
            <person name="Spang A."/>
            <person name="Saw J.H."/>
            <person name="Jorgensen S.L."/>
            <person name="Zaremba-Niedzwiedzka K."/>
            <person name="Martijn J."/>
            <person name="Lind A.E."/>
            <person name="van Eijk R."/>
            <person name="Schleper C."/>
            <person name="Guy L."/>
            <person name="Ettema T.J."/>
        </authorList>
    </citation>
    <scope>NUCLEOTIDE SEQUENCE</scope>
</reference>
<proteinExistence type="predicted"/>
<evidence type="ECO:0000256" key="3">
    <source>
        <dbReference type="ARBA" id="ARBA00022842"/>
    </source>
</evidence>
<dbReference type="SUPFAM" id="SSF51604">
    <property type="entry name" value="Enolase C-terminal domain-like"/>
    <property type="match status" value="1"/>
</dbReference>
<dbReference type="Pfam" id="PF02746">
    <property type="entry name" value="MR_MLE_N"/>
    <property type="match status" value="1"/>
</dbReference>
<dbReference type="SUPFAM" id="SSF54826">
    <property type="entry name" value="Enolase N-terminal domain-like"/>
    <property type="match status" value="1"/>
</dbReference>
<dbReference type="GO" id="GO:0009063">
    <property type="term" value="P:amino acid catabolic process"/>
    <property type="evidence" value="ECO:0007669"/>
    <property type="project" value="InterPro"/>
</dbReference>
<dbReference type="InterPro" id="IPR013341">
    <property type="entry name" value="Mandelate_racemase_N_dom"/>
</dbReference>
<dbReference type="EMBL" id="LAZR01000005">
    <property type="protein sequence ID" value="KKO10425.1"/>
    <property type="molecule type" value="Genomic_DNA"/>
</dbReference>
<dbReference type="PANTHER" id="PTHR13794:SF58">
    <property type="entry name" value="MITOCHONDRIAL ENOLASE SUPERFAMILY MEMBER 1"/>
    <property type="match status" value="1"/>
</dbReference>
<keyword evidence="3" id="KW-0460">Magnesium</keyword>
<evidence type="ECO:0000256" key="2">
    <source>
        <dbReference type="ARBA" id="ARBA00022723"/>
    </source>
</evidence>
<dbReference type="InterPro" id="IPR029065">
    <property type="entry name" value="Enolase_C-like"/>
</dbReference>
<accession>A0A0F9W275</accession>
<evidence type="ECO:0000259" key="4">
    <source>
        <dbReference type="SMART" id="SM00922"/>
    </source>
</evidence>
<evidence type="ECO:0000256" key="1">
    <source>
        <dbReference type="ARBA" id="ARBA00001946"/>
    </source>
</evidence>
<dbReference type="InterPro" id="IPR018110">
    <property type="entry name" value="Mandel_Rmase/mucon_lact_enz_CS"/>
</dbReference>